<accession>A0A0A5GIB9</accession>
<evidence type="ECO:0000313" key="1">
    <source>
        <dbReference type="EMBL" id="KGX90958.1"/>
    </source>
</evidence>
<gene>
    <name evidence="1" type="ORF">N781_05780</name>
</gene>
<name>A0A0A5GIB9_9BACI</name>
<dbReference type="STRING" id="1385510.GCA_000425205_02737"/>
<protein>
    <recommendedName>
        <fullName evidence="3">Competence protein ComG</fullName>
    </recommendedName>
</protein>
<organism evidence="1 2">
    <name type="scientific">Pontibacillus halophilus JSM 076056 = DSM 19796</name>
    <dbReference type="NCBI Taxonomy" id="1385510"/>
    <lineage>
        <taxon>Bacteria</taxon>
        <taxon>Bacillati</taxon>
        <taxon>Bacillota</taxon>
        <taxon>Bacilli</taxon>
        <taxon>Bacillales</taxon>
        <taxon>Bacillaceae</taxon>
        <taxon>Pontibacillus</taxon>
    </lineage>
</organism>
<sequence length="131" mass="15104">MEMSVVLFILITTLSLTVHIGLQLLDKQRLNLFIQQLEDDLLAVQQQSIAESHYHRIYFSKDAYAVYQGTKKLYEREIPSSTSIRFLTLTNPIHYNESGTIQKPGTMKISNHGKEHTLVFPFGSSRFYVKP</sequence>
<keyword evidence="2" id="KW-1185">Reference proteome</keyword>
<comment type="caution">
    <text evidence="1">The sequence shown here is derived from an EMBL/GenBank/DDBJ whole genome shotgun (WGS) entry which is preliminary data.</text>
</comment>
<dbReference type="InterPro" id="IPR016785">
    <property type="entry name" value="ComGD"/>
</dbReference>
<dbReference type="AlphaFoldDB" id="A0A0A5GIB9"/>
<dbReference type="PIRSF" id="PIRSF021292">
    <property type="entry name" value="Competence_ComGD"/>
    <property type="match status" value="1"/>
</dbReference>
<evidence type="ECO:0000313" key="2">
    <source>
        <dbReference type="Proteomes" id="UP000030528"/>
    </source>
</evidence>
<dbReference type="Proteomes" id="UP000030528">
    <property type="component" value="Unassembled WGS sequence"/>
</dbReference>
<proteinExistence type="predicted"/>
<dbReference type="eggNOG" id="COG4970">
    <property type="taxonomic scope" value="Bacteria"/>
</dbReference>
<dbReference type="GO" id="GO:0030420">
    <property type="term" value="P:establishment of competence for transformation"/>
    <property type="evidence" value="ECO:0007669"/>
    <property type="project" value="InterPro"/>
</dbReference>
<reference evidence="1 2" key="1">
    <citation type="submission" date="2013-08" db="EMBL/GenBank/DDBJ databases">
        <authorList>
            <person name="Huang J."/>
            <person name="Wang G."/>
        </authorList>
    </citation>
    <scope>NUCLEOTIDE SEQUENCE [LARGE SCALE GENOMIC DNA]</scope>
    <source>
        <strain evidence="1 2">JSM 076056</strain>
    </source>
</reference>
<evidence type="ECO:0008006" key="3">
    <source>
        <dbReference type="Google" id="ProtNLM"/>
    </source>
</evidence>
<dbReference type="EMBL" id="AVPE01000012">
    <property type="protein sequence ID" value="KGX90958.1"/>
    <property type="molecule type" value="Genomic_DNA"/>
</dbReference>